<dbReference type="GO" id="GO:0006281">
    <property type="term" value="P:DNA repair"/>
    <property type="evidence" value="ECO:0007669"/>
    <property type="project" value="UniProtKB-KW"/>
</dbReference>
<proteinExistence type="predicted"/>
<dbReference type="AlphaFoldDB" id="M3ECH6"/>
<dbReference type="PANTHER" id="PTHR32294:SF4">
    <property type="entry name" value="ERROR-PRONE DNA POLYMERASE"/>
    <property type="match status" value="1"/>
</dbReference>
<dbReference type="Proteomes" id="UP000011732">
    <property type="component" value="Unassembled WGS sequence"/>
</dbReference>
<dbReference type="GO" id="GO:0006260">
    <property type="term" value="P:DNA replication"/>
    <property type="evidence" value="ECO:0007669"/>
    <property type="project" value="InterPro"/>
</dbReference>
<feature type="domain" description="Bacterial DNA polymerase III alpha subunit NTPase" evidence="4">
    <location>
        <begin position="9"/>
        <end position="133"/>
    </location>
</feature>
<name>M3ECH6_STREZ</name>
<dbReference type="GO" id="GO:0008408">
    <property type="term" value="F:3'-5' exonuclease activity"/>
    <property type="evidence" value="ECO:0007669"/>
    <property type="project" value="InterPro"/>
</dbReference>
<evidence type="ECO:0000256" key="2">
    <source>
        <dbReference type="ARBA" id="ARBA00022763"/>
    </source>
</evidence>
<protein>
    <submittedName>
        <fullName evidence="5">DNA polymerase III subunit alpha</fullName>
    </submittedName>
</protein>
<keyword evidence="1" id="KW-0963">Cytoplasm</keyword>
<evidence type="ECO:0000259" key="4">
    <source>
        <dbReference type="Pfam" id="PF07733"/>
    </source>
</evidence>
<keyword evidence="3" id="KW-0234">DNA repair</keyword>
<evidence type="ECO:0000313" key="6">
    <source>
        <dbReference type="Proteomes" id="UP000011732"/>
    </source>
</evidence>
<comment type="caution">
    <text evidence="5">The sequence shown here is derived from an EMBL/GenBank/DDBJ whole genome shotgun (WGS) entry which is preliminary data.</text>
</comment>
<evidence type="ECO:0000256" key="3">
    <source>
        <dbReference type="ARBA" id="ARBA00023204"/>
    </source>
</evidence>
<reference evidence="5 6" key="1">
    <citation type="journal article" date="2013" name="Genome Announc.">
        <title>Draft Genome Sequence of Streptomyces gancidicus Strain BKS 13-15.</title>
        <authorList>
            <person name="Kumar S."/>
            <person name="Kaur N."/>
            <person name="Singh N.K."/>
            <person name="Raghava G.P."/>
            <person name="Mayilraj S."/>
        </authorList>
    </citation>
    <scope>NUCLEOTIDE SEQUENCE [LARGE SCALE GENOMIC DNA]</scope>
    <source>
        <strain evidence="5 6">BKS 13-15</strain>
    </source>
</reference>
<dbReference type="InterPro" id="IPR011708">
    <property type="entry name" value="DNA_pol3_alpha_NTPase_dom"/>
</dbReference>
<dbReference type="PANTHER" id="PTHR32294">
    <property type="entry name" value="DNA POLYMERASE III SUBUNIT ALPHA"/>
    <property type="match status" value="1"/>
</dbReference>
<dbReference type="Pfam" id="PF07733">
    <property type="entry name" value="DNA_pol3_alpha"/>
    <property type="match status" value="1"/>
</dbReference>
<dbReference type="InterPro" id="IPR004805">
    <property type="entry name" value="DnaE2/DnaE/PolC"/>
</dbReference>
<keyword evidence="2" id="KW-0227">DNA damage</keyword>
<accession>M3ECH6</accession>
<sequence>MVARGLDTDERAVRQLRYELEVIGRLGFEGYFLAVAQVVADTRALGIRVAARGSGAGSMVNHALFVATANPLEHRLLCERFLSERRTSLPDIDLDVESERRLEVCDAIIKRFGRERTAVTGMPETYRARHALRFPVKLGVLSPS</sequence>
<gene>
    <name evidence="5" type="ORF">H114_02063</name>
</gene>
<keyword evidence="6" id="KW-1185">Reference proteome</keyword>
<organism evidence="5 6">
    <name type="scientific">Streptomyces gancidicus BKS 13-15</name>
    <dbReference type="NCBI Taxonomy" id="1284664"/>
    <lineage>
        <taxon>Bacteria</taxon>
        <taxon>Bacillati</taxon>
        <taxon>Actinomycetota</taxon>
        <taxon>Actinomycetes</taxon>
        <taxon>Kitasatosporales</taxon>
        <taxon>Streptomycetaceae</taxon>
        <taxon>Streptomyces</taxon>
        <taxon>Streptomyces pseudogriseolus group</taxon>
    </lineage>
</organism>
<dbReference type="EMBL" id="AOHP01000012">
    <property type="protein sequence ID" value="EMF30786.1"/>
    <property type="molecule type" value="Genomic_DNA"/>
</dbReference>
<evidence type="ECO:0000313" key="5">
    <source>
        <dbReference type="EMBL" id="EMF30786.1"/>
    </source>
</evidence>
<evidence type="ECO:0000256" key="1">
    <source>
        <dbReference type="ARBA" id="ARBA00022490"/>
    </source>
</evidence>
<dbReference type="PATRIC" id="fig|1284664.3.peg.420"/>